<evidence type="ECO:0000313" key="2">
    <source>
        <dbReference type="Proteomes" id="UP000254771"/>
    </source>
</evidence>
<name>A0A370DJS0_9GAMM</name>
<proteinExistence type="predicted"/>
<accession>A0A370DJS0</accession>
<comment type="caution">
    <text evidence="1">The sequence shown here is derived from an EMBL/GenBank/DDBJ whole genome shotgun (WGS) entry which is preliminary data.</text>
</comment>
<keyword evidence="2" id="KW-1185">Reference proteome</keyword>
<dbReference type="EMBL" id="QFXE01000014">
    <property type="protein sequence ID" value="RDH85131.1"/>
    <property type="molecule type" value="Genomic_DNA"/>
</dbReference>
<gene>
    <name evidence="1" type="ORF">DIZ78_12010</name>
</gene>
<protein>
    <submittedName>
        <fullName evidence="1">DUF3108 domain-containing protein</fullName>
    </submittedName>
</protein>
<dbReference type="AlphaFoldDB" id="A0A370DJS0"/>
<dbReference type="Pfam" id="PF11306">
    <property type="entry name" value="DUF3108"/>
    <property type="match status" value="1"/>
</dbReference>
<evidence type="ECO:0000313" key="1">
    <source>
        <dbReference type="EMBL" id="RDH85131.1"/>
    </source>
</evidence>
<dbReference type="Proteomes" id="UP000254771">
    <property type="component" value="Unassembled WGS sequence"/>
</dbReference>
<reference evidence="1 2" key="1">
    <citation type="journal article" date="2018" name="ISME J.">
        <title>Endosymbiont genomes yield clues of tubeworm success.</title>
        <authorList>
            <person name="Li Y."/>
            <person name="Liles M.R."/>
            <person name="Halanych K.M."/>
        </authorList>
    </citation>
    <scope>NUCLEOTIDE SEQUENCE [LARGE SCALE GENOMIC DNA]</scope>
    <source>
        <strain evidence="1">A1462</strain>
    </source>
</reference>
<organism evidence="1 2">
    <name type="scientific">endosymbiont of Escarpia spicata</name>
    <dbReference type="NCBI Taxonomy" id="2200908"/>
    <lineage>
        <taxon>Bacteria</taxon>
        <taxon>Pseudomonadati</taxon>
        <taxon>Pseudomonadota</taxon>
        <taxon>Gammaproteobacteria</taxon>
        <taxon>sulfur-oxidizing symbionts</taxon>
    </lineage>
</organism>
<dbReference type="InterPro" id="IPR021457">
    <property type="entry name" value="DUF3108"/>
</dbReference>
<sequence>MHDGKYGWHKMSDERCAMSRYVLRAKLFLGLYLFSFGLAYGGGIQAAETSLPEQLTYKISYQGIFSGFIHLDIARADLRVAEGTVNVSGRVAKVATLKVTTEPYRKAEVLFPVRYQYRSWYEPDGENALLVTESLQVDENSDEMIWFDRDEGVGHRYEVKAAATGGGKRPPLELLRKFADLQVWPAVLEESHQQGIGSGEMFDHFSMMQRLRVLDLQPGQVLDLPVFTGKQLKNYRVVVTSESIEGKTEESALLKLQIFSYDAAENDAGQKTYIWLSADDRRVPLRFYAERAFGYLEAVLESGESGGESRGGFTPATNAFEQLDAFYF</sequence>